<keyword evidence="4" id="KW-0804">Transcription</keyword>
<accession>A0AA95MM36</accession>
<dbReference type="AlphaFoldDB" id="A0AA95MM36"/>
<dbReference type="SUPFAM" id="SSF53822">
    <property type="entry name" value="Periplasmic binding protein-like I"/>
    <property type="match status" value="1"/>
</dbReference>
<dbReference type="InterPro" id="IPR036390">
    <property type="entry name" value="WH_DNA-bd_sf"/>
</dbReference>
<keyword evidence="2" id="KW-0805">Transcription regulation</keyword>
<dbReference type="GO" id="GO:0003700">
    <property type="term" value="F:DNA-binding transcription factor activity"/>
    <property type="evidence" value="ECO:0007669"/>
    <property type="project" value="InterPro"/>
</dbReference>
<dbReference type="PANTHER" id="PTHR30146:SF95">
    <property type="entry name" value="RIBOSE OPERON REPRESSOR"/>
    <property type="match status" value="1"/>
</dbReference>
<name>A0AA95MM36_9BACI</name>
<dbReference type="RefSeq" id="WP_066148174.1">
    <property type="nucleotide sequence ID" value="NZ_CP126114.1"/>
</dbReference>
<evidence type="ECO:0000256" key="2">
    <source>
        <dbReference type="ARBA" id="ARBA00023015"/>
    </source>
</evidence>
<dbReference type="PROSITE" id="PS50949">
    <property type="entry name" value="HTH_GNTR"/>
    <property type="match status" value="1"/>
</dbReference>
<gene>
    <name evidence="6" type="ORF">QNH39_26225</name>
</gene>
<keyword evidence="3" id="KW-0238">DNA-binding</keyword>
<organism evidence="6 7">
    <name type="scientific">Neobacillus novalis</name>
    <dbReference type="NCBI Taxonomy" id="220687"/>
    <lineage>
        <taxon>Bacteria</taxon>
        <taxon>Bacillati</taxon>
        <taxon>Bacillota</taxon>
        <taxon>Bacilli</taxon>
        <taxon>Bacillales</taxon>
        <taxon>Bacillaceae</taxon>
        <taxon>Neobacillus</taxon>
    </lineage>
</organism>
<dbReference type="InterPro" id="IPR046335">
    <property type="entry name" value="LacI/GalR-like_sensor"/>
</dbReference>
<dbReference type="CDD" id="cd06267">
    <property type="entry name" value="PBP1_LacI_sugar_binding-like"/>
    <property type="match status" value="1"/>
</dbReference>
<protein>
    <submittedName>
        <fullName evidence="6">GntR family transcriptional regulator</fullName>
    </submittedName>
</protein>
<dbReference type="Pfam" id="PF13377">
    <property type="entry name" value="Peripla_BP_3"/>
    <property type="match status" value="1"/>
</dbReference>
<dbReference type="Gene3D" id="3.40.50.2300">
    <property type="match status" value="2"/>
</dbReference>
<evidence type="ECO:0000313" key="7">
    <source>
        <dbReference type="Proteomes" id="UP001178288"/>
    </source>
</evidence>
<dbReference type="InterPro" id="IPR028082">
    <property type="entry name" value="Peripla_BP_I"/>
</dbReference>
<evidence type="ECO:0000313" key="6">
    <source>
        <dbReference type="EMBL" id="WHY86030.1"/>
    </source>
</evidence>
<keyword evidence="1" id="KW-0678">Repressor</keyword>
<dbReference type="SUPFAM" id="SSF46785">
    <property type="entry name" value="Winged helix' DNA-binding domain"/>
    <property type="match status" value="1"/>
</dbReference>
<dbReference type="EMBL" id="CP126114">
    <property type="protein sequence ID" value="WHY86030.1"/>
    <property type="molecule type" value="Genomic_DNA"/>
</dbReference>
<reference evidence="6" key="1">
    <citation type="submission" date="2023-05" db="EMBL/GenBank/DDBJ databases">
        <title>Comparative genomics of Bacillaceae isolates and their secondary metabolite potential.</title>
        <authorList>
            <person name="Song L."/>
            <person name="Nielsen L.J."/>
            <person name="Mohite O."/>
            <person name="Xu X."/>
            <person name="Weber T."/>
            <person name="Kovacs A.T."/>
        </authorList>
    </citation>
    <scope>NUCLEOTIDE SEQUENCE</scope>
    <source>
        <strain evidence="6">XLM17</strain>
    </source>
</reference>
<evidence type="ECO:0000259" key="5">
    <source>
        <dbReference type="PROSITE" id="PS50949"/>
    </source>
</evidence>
<evidence type="ECO:0000256" key="3">
    <source>
        <dbReference type="ARBA" id="ARBA00023125"/>
    </source>
</evidence>
<dbReference type="CDD" id="cd07377">
    <property type="entry name" value="WHTH_GntR"/>
    <property type="match status" value="1"/>
</dbReference>
<evidence type="ECO:0000256" key="4">
    <source>
        <dbReference type="ARBA" id="ARBA00023163"/>
    </source>
</evidence>
<feature type="domain" description="HTH gntR-type" evidence="5">
    <location>
        <begin position="2"/>
        <end position="70"/>
    </location>
</feature>
<dbReference type="Gene3D" id="1.10.10.10">
    <property type="entry name" value="Winged helix-like DNA-binding domain superfamily/Winged helix DNA-binding domain"/>
    <property type="match status" value="1"/>
</dbReference>
<dbReference type="KEGG" id="nnv:QNH39_26225"/>
<dbReference type="PRINTS" id="PR00035">
    <property type="entry name" value="HTHGNTR"/>
</dbReference>
<sequence>MSSLYEQIYSFILDGIKEGQMKKGDKIPTEKELADQFNVSRITSKKALDMLAEQNIIERFKGKGSFVSSELPSVLEKKDLDSTSEQEELIGLIIPDFTDTYGLELFRAIEKRSSENNYNLVIKRTYGDEDLEKKAINSLVKIGVKGMIIYPVQGVHYNSELIRLVLEKYPLVLVDRYLKGIPASSVSINNKEATKEVTKHLIESGQKHIAFMSPRSEGTSSLEERLMGFYAAFSEKGIPLNPDYLVTEIQSTRPVSIYRECDKDLEETDRQTIEHFISNNPKVSTILCSEFEIAVLLVKILKELGKKVPEDFSVICFDSPPSYMDAPIFTHIKQNQEMMGFKAVDLLVEQLQGNRIPYDCKVDYCLVEGKSTK</sequence>
<dbReference type="GO" id="GO:0000976">
    <property type="term" value="F:transcription cis-regulatory region binding"/>
    <property type="evidence" value="ECO:0007669"/>
    <property type="project" value="TreeGrafter"/>
</dbReference>
<keyword evidence="7" id="KW-1185">Reference proteome</keyword>
<dbReference type="PANTHER" id="PTHR30146">
    <property type="entry name" value="LACI-RELATED TRANSCRIPTIONAL REPRESSOR"/>
    <property type="match status" value="1"/>
</dbReference>
<dbReference type="Pfam" id="PF00392">
    <property type="entry name" value="GntR"/>
    <property type="match status" value="1"/>
</dbReference>
<proteinExistence type="predicted"/>
<evidence type="ECO:0000256" key="1">
    <source>
        <dbReference type="ARBA" id="ARBA00022491"/>
    </source>
</evidence>
<dbReference type="SMART" id="SM00345">
    <property type="entry name" value="HTH_GNTR"/>
    <property type="match status" value="1"/>
</dbReference>
<dbReference type="InterPro" id="IPR000524">
    <property type="entry name" value="Tscrpt_reg_HTH_GntR"/>
</dbReference>
<dbReference type="Proteomes" id="UP001178288">
    <property type="component" value="Chromosome"/>
</dbReference>
<dbReference type="InterPro" id="IPR036388">
    <property type="entry name" value="WH-like_DNA-bd_sf"/>
</dbReference>